<gene>
    <name evidence="1" type="ORF">LO50_09330</name>
</gene>
<comment type="caution">
    <text evidence="1">The sequence shown here is derived from an EMBL/GenBank/DDBJ whole genome shotgun (WGS) entry which is preliminary data.</text>
</comment>
<reference evidence="1 2" key="1">
    <citation type="submission" date="2014-11" db="EMBL/GenBank/DDBJ databases">
        <title>Genomics and ecophysiology of heterotrophic nitrogen fixing bacteria isolated from estuarine surface water.</title>
        <authorList>
            <person name="Bentzon-Tilia M."/>
            <person name="Severin I."/>
            <person name="Hansen L.H."/>
            <person name="Riemann L."/>
        </authorList>
    </citation>
    <scope>NUCLEOTIDE SEQUENCE [LARGE SCALE GENOMIC DNA]</scope>
    <source>
        <strain evidence="1 2">BAL361</strain>
    </source>
</reference>
<name>A0A0D7E7B9_STUST</name>
<sequence>MGSLQADPDTGTDEGCAAAVDPVENVDEALALDLRQRLAHRLADDVALAHHPQIGRVDHFEDVFGAAQHRHQSGCLFKHLLQAYLLALQFAFGHYPLGGFHHQGNHAGRLRLIVEHRRIVQIHPRVLGAAVAVQHQFLILVRQRAASQDDLHHVVVELGDFRPALAYFRTEQLRMSAAGEL</sequence>
<evidence type="ECO:0000313" key="2">
    <source>
        <dbReference type="Proteomes" id="UP000032439"/>
    </source>
</evidence>
<dbReference type="EMBL" id="JXXD01000076">
    <property type="protein sequence ID" value="KIZ36471.1"/>
    <property type="molecule type" value="Genomic_DNA"/>
</dbReference>
<proteinExistence type="predicted"/>
<dbReference type="PATRIC" id="fig|316.110.peg.4424"/>
<dbReference type="AlphaFoldDB" id="A0A0D7E7B9"/>
<evidence type="ECO:0000313" key="1">
    <source>
        <dbReference type="EMBL" id="KIZ36471.1"/>
    </source>
</evidence>
<accession>A0A0D7E7B9</accession>
<protein>
    <submittedName>
        <fullName evidence="1">Uncharacterized protein</fullName>
    </submittedName>
</protein>
<organism evidence="1 2">
    <name type="scientific">Stutzerimonas stutzeri</name>
    <name type="common">Pseudomonas stutzeri</name>
    <dbReference type="NCBI Taxonomy" id="316"/>
    <lineage>
        <taxon>Bacteria</taxon>
        <taxon>Pseudomonadati</taxon>
        <taxon>Pseudomonadota</taxon>
        <taxon>Gammaproteobacteria</taxon>
        <taxon>Pseudomonadales</taxon>
        <taxon>Pseudomonadaceae</taxon>
        <taxon>Stutzerimonas</taxon>
    </lineage>
</organism>
<dbReference type="Proteomes" id="UP000032439">
    <property type="component" value="Unassembled WGS sequence"/>
</dbReference>